<feature type="domain" description="Thioredoxin" evidence="1">
    <location>
        <begin position="9"/>
        <end position="161"/>
    </location>
</feature>
<dbReference type="InterPro" id="IPR036249">
    <property type="entry name" value="Thioredoxin-like_sf"/>
</dbReference>
<accession>A0A517YZG7</accession>
<dbReference type="GO" id="GO:0016209">
    <property type="term" value="F:antioxidant activity"/>
    <property type="evidence" value="ECO:0007669"/>
    <property type="project" value="InterPro"/>
</dbReference>
<dbReference type="PROSITE" id="PS51352">
    <property type="entry name" value="THIOREDOXIN_2"/>
    <property type="match status" value="1"/>
</dbReference>
<dbReference type="Proteomes" id="UP000317369">
    <property type="component" value="Chromosome"/>
</dbReference>
<dbReference type="PANTHER" id="PTHR42852">
    <property type="entry name" value="THIOL:DISULFIDE INTERCHANGE PROTEIN DSBE"/>
    <property type="match status" value="1"/>
</dbReference>
<keyword evidence="3" id="KW-1185">Reference proteome</keyword>
<dbReference type="KEGG" id="pcor:KS4_36950"/>
<dbReference type="Pfam" id="PF00578">
    <property type="entry name" value="AhpC-TSA"/>
    <property type="match status" value="1"/>
</dbReference>
<dbReference type="EMBL" id="CP036425">
    <property type="protein sequence ID" value="QDU35612.1"/>
    <property type="molecule type" value="Genomic_DNA"/>
</dbReference>
<dbReference type="InterPro" id="IPR000866">
    <property type="entry name" value="AhpC/TSA"/>
</dbReference>
<proteinExistence type="predicted"/>
<evidence type="ECO:0000313" key="3">
    <source>
        <dbReference type="Proteomes" id="UP000317369"/>
    </source>
</evidence>
<dbReference type="SUPFAM" id="SSF52833">
    <property type="entry name" value="Thioredoxin-like"/>
    <property type="match status" value="1"/>
</dbReference>
<dbReference type="AlphaFoldDB" id="A0A517YZG7"/>
<dbReference type="InterPro" id="IPR013766">
    <property type="entry name" value="Thioredoxin_domain"/>
</dbReference>
<gene>
    <name evidence="2" type="primary">resA_7</name>
    <name evidence="2" type="ORF">KS4_36950</name>
</gene>
<organism evidence="2 3">
    <name type="scientific">Poriferisphaera corsica</name>
    <dbReference type="NCBI Taxonomy" id="2528020"/>
    <lineage>
        <taxon>Bacteria</taxon>
        <taxon>Pseudomonadati</taxon>
        <taxon>Planctomycetota</taxon>
        <taxon>Phycisphaerae</taxon>
        <taxon>Phycisphaerales</taxon>
        <taxon>Phycisphaeraceae</taxon>
        <taxon>Poriferisphaera</taxon>
    </lineage>
</organism>
<evidence type="ECO:0000259" key="1">
    <source>
        <dbReference type="PROSITE" id="PS51352"/>
    </source>
</evidence>
<name>A0A517YZG7_9BACT</name>
<protein>
    <submittedName>
        <fullName evidence="2">Thiol-disulfide oxidoreductase ResA</fullName>
    </submittedName>
</protein>
<reference evidence="2 3" key="1">
    <citation type="submission" date="2019-02" db="EMBL/GenBank/DDBJ databases">
        <title>Deep-cultivation of Planctomycetes and their phenomic and genomic characterization uncovers novel biology.</title>
        <authorList>
            <person name="Wiegand S."/>
            <person name="Jogler M."/>
            <person name="Boedeker C."/>
            <person name="Pinto D."/>
            <person name="Vollmers J."/>
            <person name="Rivas-Marin E."/>
            <person name="Kohn T."/>
            <person name="Peeters S.H."/>
            <person name="Heuer A."/>
            <person name="Rast P."/>
            <person name="Oberbeckmann S."/>
            <person name="Bunk B."/>
            <person name="Jeske O."/>
            <person name="Meyerdierks A."/>
            <person name="Storesund J.E."/>
            <person name="Kallscheuer N."/>
            <person name="Luecker S."/>
            <person name="Lage O.M."/>
            <person name="Pohl T."/>
            <person name="Merkel B.J."/>
            <person name="Hornburger P."/>
            <person name="Mueller R.-W."/>
            <person name="Bruemmer F."/>
            <person name="Labrenz M."/>
            <person name="Spormann A.M."/>
            <person name="Op den Camp H."/>
            <person name="Overmann J."/>
            <person name="Amann R."/>
            <person name="Jetten M.S.M."/>
            <person name="Mascher T."/>
            <person name="Medema M.H."/>
            <person name="Devos D.P."/>
            <person name="Kaster A.-K."/>
            <person name="Ovreas L."/>
            <person name="Rohde M."/>
            <person name="Galperin M.Y."/>
            <person name="Jogler C."/>
        </authorList>
    </citation>
    <scope>NUCLEOTIDE SEQUENCE [LARGE SCALE GENOMIC DNA]</scope>
    <source>
        <strain evidence="2 3">KS4</strain>
    </source>
</reference>
<dbReference type="Gene3D" id="3.40.30.10">
    <property type="entry name" value="Glutaredoxin"/>
    <property type="match status" value="1"/>
</dbReference>
<evidence type="ECO:0000313" key="2">
    <source>
        <dbReference type="EMBL" id="QDU35612.1"/>
    </source>
</evidence>
<sequence length="164" mass="18271">MLIVLVAFAGCARQAPGFSAPMLRAGEVDREGRLVNDDEFVLSENRGKYVLVFFWMADSHLCRVQAGWVQRAWERFGGRDDFTVIGLSLDDNPSETIRFTEAAGMSFPQAYLGKWEFDQVRPAYGTRGVPAVFLVNPEGKIVGVNLRDGEILDVVTEQLKVGKK</sequence>
<dbReference type="GO" id="GO:0016491">
    <property type="term" value="F:oxidoreductase activity"/>
    <property type="evidence" value="ECO:0007669"/>
    <property type="project" value="InterPro"/>
</dbReference>
<dbReference type="InterPro" id="IPR050553">
    <property type="entry name" value="Thioredoxin_ResA/DsbE_sf"/>
</dbReference>
<dbReference type="CDD" id="cd02966">
    <property type="entry name" value="TlpA_like_family"/>
    <property type="match status" value="1"/>
</dbReference>